<protein>
    <recommendedName>
        <fullName evidence="2">Lipocalin-like domain-containing protein</fullName>
    </recommendedName>
</protein>
<feature type="non-terminal residue" evidence="1">
    <location>
        <position position="106"/>
    </location>
</feature>
<accession>T0ZWI1</accession>
<dbReference type="EMBL" id="AUZX01010183">
    <property type="protein sequence ID" value="EQD48908.1"/>
    <property type="molecule type" value="Genomic_DNA"/>
</dbReference>
<comment type="caution">
    <text evidence="1">The sequence shown here is derived from an EMBL/GenBank/DDBJ whole genome shotgun (WGS) entry which is preliminary data.</text>
</comment>
<gene>
    <name evidence="1" type="ORF">B1A_13883</name>
</gene>
<name>T0ZWI1_9ZZZZ</name>
<evidence type="ECO:0008006" key="2">
    <source>
        <dbReference type="Google" id="ProtNLM"/>
    </source>
</evidence>
<organism evidence="1">
    <name type="scientific">mine drainage metagenome</name>
    <dbReference type="NCBI Taxonomy" id="410659"/>
    <lineage>
        <taxon>unclassified sequences</taxon>
        <taxon>metagenomes</taxon>
        <taxon>ecological metagenomes</taxon>
    </lineage>
</organism>
<proteinExistence type="predicted"/>
<sequence>MKLSRIGCIALTATFLFSVVTLSQAEKASESHALANSTSVKPFLGRWDLTLYAPNRQYPSWLELTENGGQLEGRMVGRWGNAHPILNVKIQNSVLTFSSPKDEEDT</sequence>
<reference evidence="1" key="1">
    <citation type="submission" date="2013-08" db="EMBL/GenBank/DDBJ databases">
        <authorList>
            <person name="Mendez C."/>
            <person name="Richter M."/>
            <person name="Ferrer M."/>
            <person name="Sanchez J."/>
        </authorList>
    </citation>
    <scope>NUCLEOTIDE SEQUENCE</scope>
</reference>
<dbReference type="AlphaFoldDB" id="T0ZWI1"/>
<reference evidence="1" key="2">
    <citation type="journal article" date="2014" name="ISME J.">
        <title>Microbial stratification in low pH oxic and suboxic macroscopic growths along an acid mine drainage.</title>
        <authorList>
            <person name="Mendez-Garcia C."/>
            <person name="Mesa V."/>
            <person name="Sprenger R.R."/>
            <person name="Richter M."/>
            <person name="Diez M.S."/>
            <person name="Solano J."/>
            <person name="Bargiela R."/>
            <person name="Golyshina O.V."/>
            <person name="Manteca A."/>
            <person name="Ramos J.L."/>
            <person name="Gallego J.R."/>
            <person name="Llorente I."/>
            <person name="Martins Dos Santos V.A."/>
            <person name="Jensen O.N."/>
            <person name="Pelaez A.I."/>
            <person name="Sanchez J."/>
            <person name="Ferrer M."/>
        </authorList>
    </citation>
    <scope>NUCLEOTIDE SEQUENCE</scope>
</reference>
<evidence type="ECO:0000313" key="1">
    <source>
        <dbReference type="EMBL" id="EQD48908.1"/>
    </source>
</evidence>